<dbReference type="Proteomes" id="UP000193926">
    <property type="component" value="Unassembled WGS sequence"/>
</dbReference>
<keyword evidence="5" id="KW-1185">Reference proteome</keyword>
<dbReference type="RefSeq" id="WP_085634800.1">
    <property type="nucleotide sequence ID" value="NZ_JFKC01000001.1"/>
</dbReference>
<organism evidence="4 5">
    <name type="scientific">Marivita geojedonensis</name>
    <dbReference type="NCBI Taxonomy" id="1123756"/>
    <lineage>
        <taxon>Bacteria</taxon>
        <taxon>Pseudomonadati</taxon>
        <taxon>Pseudomonadota</taxon>
        <taxon>Alphaproteobacteria</taxon>
        <taxon>Rhodobacterales</taxon>
        <taxon>Roseobacteraceae</taxon>
        <taxon>Marivita</taxon>
    </lineage>
</organism>
<name>A0A1X4NQA7_9RHOB</name>
<dbReference type="InterPro" id="IPR046342">
    <property type="entry name" value="CBS_dom_sf"/>
</dbReference>
<evidence type="ECO:0000313" key="5">
    <source>
        <dbReference type="Proteomes" id="UP000193926"/>
    </source>
</evidence>
<dbReference type="Pfam" id="PF00571">
    <property type="entry name" value="CBS"/>
    <property type="match status" value="2"/>
</dbReference>
<dbReference type="InterPro" id="IPR000644">
    <property type="entry name" value="CBS_dom"/>
</dbReference>
<sequence length="130" mass="14271">MTEYRVGGIMRTDIPTLTADTPIRRAVAVLVDAKAAAAPVLSDDGEMIGILTQKDCFRPALHASYHREWTGRVEDHMSRNVISVDVEDEVIRVAEMFIEHPHRVFPVLSGSGVAGVLHRSDVLALLSRIG</sequence>
<dbReference type="PANTHER" id="PTHR43080">
    <property type="entry name" value="CBS DOMAIN-CONTAINING PROTEIN CBSX3, MITOCHONDRIAL"/>
    <property type="match status" value="1"/>
</dbReference>
<comment type="caution">
    <text evidence="4">The sequence shown here is derived from an EMBL/GenBank/DDBJ whole genome shotgun (WGS) entry which is preliminary data.</text>
</comment>
<dbReference type="STRING" id="1123756.MGEO_00845"/>
<dbReference type="PANTHER" id="PTHR43080:SF2">
    <property type="entry name" value="CBS DOMAIN-CONTAINING PROTEIN"/>
    <property type="match status" value="1"/>
</dbReference>
<dbReference type="SMART" id="SM00116">
    <property type="entry name" value="CBS"/>
    <property type="match status" value="2"/>
</dbReference>
<dbReference type="EMBL" id="JFKC01000001">
    <property type="protein sequence ID" value="OSQ53144.1"/>
    <property type="molecule type" value="Genomic_DNA"/>
</dbReference>
<proteinExistence type="predicted"/>
<feature type="domain" description="CBS" evidence="3">
    <location>
        <begin position="77"/>
        <end position="130"/>
    </location>
</feature>
<dbReference type="AlphaFoldDB" id="A0A1X4NQA7"/>
<dbReference type="PROSITE" id="PS51371">
    <property type="entry name" value="CBS"/>
    <property type="match status" value="2"/>
</dbReference>
<dbReference type="Gene3D" id="3.10.580.10">
    <property type="entry name" value="CBS-domain"/>
    <property type="match status" value="1"/>
</dbReference>
<accession>A0A1X4NQA7</accession>
<keyword evidence="1 2" id="KW-0129">CBS domain</keyword>
<evidence type="ECO:0000256" key="2">
    <source>
        <dbReference type="PROSITE-ProRule" id="PRU00703"/>
    </source>
</evidence>
<dbReference type="OrthoDB" id="9783590at2"/>
<evidence type="ECO:0000256" key="1">
    <source>
        <dbReference type="ARBA" id="ARBA00023122"/>
    </source>
</evidence>
<protein>
    <recommendedName>
        <fullName evidence="3">CBS domain-containing protein</fullName>
    </recommendedName>
</protein>
<dbReference type="SUPFAM" id="SSF54631">
    <property type="entry name" value="CBS-domain pair"/>
    <property type="match status" value="1"/>
</dbReference>
<reference evidence="4 5" key="1">
    <citation type="submission" date="2014-03" db="EMBL/GenBank/DDBJ databases">
        <title>The draft genome sequence of Marivita geojedonensis KCTC 23882.</title>
        <authorList>
            <person name="Lai Q."/>
            <person name="Shao Z."/>
        </authorList>
    </citation>
    <scope>NUCLEOTIDE SEQUENCE [LARGE SCALE GENOMIC DNA]</scope>
    <source>
        <strain evidence="4 5">DPG-138</strain>
    </source>
</reference>
<gene>
    <name evidence="4" type="ORF">MGEO_00845</name>
</gene>
<feature type="domain" description="CBS" evidence="3">
    <location>
        <begin position="10"/>
        <end position="68"/>
    </location>
</feature>
<evidence type="ECO:0000259" key="3">
    <source>
        <dbReference type="PROSITE" id="PS51371"/>
    </source>
</evidence>
<dbReference type="InterPro" id="IPR051257">
    <property type="entry name" value="Diverse_CBS-Domain"/>
</dbReference>
<evidence type="ECO:0000313" key="4">
    <source>
        <dbReference type="EMBL" id="OSQ53144.1"/>
    </source>
</evidence>